<dbReference type="EMBL" id="AFZD01000011">
    <property type="protein sequence ID" value="EHL12975.1"/>
    <property type="molecule type" value="Genomic_DNA"/>
</dbReference>
<name>G9WT04_9FIRM</name>
<comment type="similarity">
    <text evidence="1">Belongs to the UPF0236 family.</text>
</comment>
<comment type="caution">
    <text evidence="2">The sequence shown here is derived from an EMBL/GenBank/DDBJ whole genome shotgun (WGS) entry which is preliminary data.</text>
</comment>
<dbReference type="AlphaFoldDB" id="G9WT04"/>
<dbReference type="RefSeq" id="WP_009537858.1">
    <property type="nucleotide sequence ID" value="NZ_JH414510.1"/>
</dbReference>
<organism evidence="2 3">
    <name type="scientific">Oribacterium asaccharolyticum ACB7</name>
    <dbReference type="NCBI Taxonomy" id="796944"/>
    <lineage>
        <taxon>Bacteria</taxon>
        <taxon>Bacillati</taxon>
        <taxon>Bacillota</taxon>
        <taxon>Clostridia</taxon>
        <taxon>Lachnospirales</taxon>
        <taxon>Lachnospiraceae</taxon>
        <taxon>Oribacterium</taxon>
    </lineage>
</organism>
<dbReference type="PATRIC" id="fig|796944.3.peg.744"/>
<gene>
    <name evidence="2" type="ORF">HMPREF9624_02220</name>
</gene>
<dbReference type="Pfam" id="PF06782">
    <property type="entry name" value="UPF0236"/>
    <property type="match status" value="1"/>
</dbReference>
<reference evidence="2 3" key="1">
    <citation type="submission" date="2011-08" db="EMBL/GenBank/DDBJ databases">
        <title>The Genome Sequence of Oribacterium sp. ACB7.</title>
        <authorList>
            <consortium name="The Broad Institute Genome Sequencing Platform"/>
            <person name="Earl A."/>
            <person name="Ward D."/>
            <person name="Feldgarden M."/>
            <person name="Gevers D."/>
            <person name="Sizova M."/>
            <person name="Hazen A."/>
            <person name="Epstein S."/>
            <person name="Young S.K."/>
            <person name="Zeng Q."/>
            <person name="Gargeya S."/>
            <person name="Fitzgerald M."/>
            <person name="Haas B."/>
            <person name="Abouelleil A."/>
            <person name="Alvarado L."/>
            <person name="Arachchi H.M."/>
            <person name="Berlin A."/>
            <person name="Brown A."/>
            <person name="Chapman S.B."/>
            <person name="Chen Z."/>
            <person name="Dunbar C."/>
            <person name="Freedman E."/>
            <person name="Gearin G."/>
            <person name="Gellesch M."/>
            <person name="Goldberg J."/>
            <person name="Griggs A."/>
            <person name="Gujja S."/>
            <person name="Heiman D."/>
            <person name="Howarth C."/>
            <person name="Larson L."/>
            <person name="Lui A."/>
            <person name="MacDonald P.J.P."/>
            <person name="Montmayeur A."/>
            <person name="Murphy C."/>
            <person name="Neiman D."/>
            <person name="Pearson M."/>
            <person name="Priest M."/>
            <person name="Roberts A."/>
            <person name="Saif S."/>
            <person name="Shea T."/>
            <person name="Shenoy N."/>
            <person name="Sisk P."/>
            <person name="Stolte C."/>
            <person name="Sykes S."/>
            <person name="Wortman J."/>
            <person name="Nusbaum C."/>
            <person name="Birren B."/>
        </authorList>
    </citation>
    <scope>NUCLEOTIDE SEQUENCE [LARGE SCALE GENOMIC DNA]</scope>
    <source>
        <strain evidence="2 3">ACB7</strain>
    </source>
</reference>
<evidence type="ECO:0000256" key="1">
    <source>
        <dbReference type="ARBA" id="ARBA00006539"/>
    </source>
</evidence>
<protein>
    <recommendedName>
        <fullName evidence="4">ISLre2 family transposase</fullName>
    </recommendedName>
</protein>
<evidence type="ECO:0000313" key="2">
    <source>
        <dbReference type="EMBL" id="EHL12975.1"/>
    </source>
</evidence>
<dbReference type="Proteomes" id="UP000003527">
    <property type="component" value="Unassembled WGS sequence"/>
</dbReference>
<dbReference type="NCBIfam" id="NF033529">
    <property type="entry name" value="transpos_ISLre2"/>
    <property type="match status" value="1"/>
</dbReference>
<dbReference type="InterPro" id="IPR009620">
    <property type="entry name" value="UPF0236"/>
</dbReference>
<evidence type="ECO:0000313" key="3">
    <source>
        <dbReference type="Proteomes" id="UP000003527"/>
    </source>
</evidence>
<accession>G9WT04</accession>
<keyword evidence="3" id="KW-1185">Reference proteome</keyword>
<dbReference type="HOGENOM" id="CLU_040782_0_1_9"/>
<evidence type="ECO:0008006" key="4">
    <source>
        <dbReference type="Google" id="ProtNLM"/>
    </source>
</evidence>
<proteinExistence type="inferred from homology"/>
<sequence length="481" mass="54873">MDIVALLEVLVKGLLDAENKFFENPKDFSSLERSVKSSTEAFSASFLGEVLSRMNSMLSDCGARKERFNIQRVDKRTLITSVGDVVFDCTYFKRKAEQGGHSYLLEELIGLDSHERFSEEAEVMLLTEALKTSYREATNVLPSKQRISKTTVMNKIHGLTDSVTLEGLSGKKQVEYLFIEADEDHIAEQHGKESKDNKSFISKLIYVHEGKFESGCKGRKELKNSFYFAGLYPGKEGNACLWAKVSDYIEKTYDKENLKKVFISGDGAQWIKNGTEFIEKAVFCADKFHLMKYINQAAAQMLDEKDIAKEELWHLLYSKHSTKASFSKYIDCMAASGRNAERIESLRTYVLENWAAIRRTLRNKLVQGCSAESHVSHVLSDRLSSRPLSWSQKGADKMSKLRCYERNYGREKLLQLVRIGREERKLEATGTEGISVKEIRLRDVLKEHYDASKKYIDGLHASIPGETVKKTFSIRNHLRLL</sequence>